<feature type="region of interest" description="Disordered" evidence="1">
    <location>
        <begin position="434"/>
        <end position="459"/>
    </location>
</feature>
<dbReference type="AlphaFoldDB" id="A0A6A6XNR1"/>
<feature type="region of interest" description="Disordered" evidence="1">
    <location>
        <begin position="1"/>
        <end position="103"/>
    </location>
</feature>
<dbReference type="PANTHER" id="PTHR35391">
    <property type="entry name" value="C2H2-TYPE DOMAIN-CONTAINING PROTEIN-RELATED"/>
    <property type="match status" value="1"/>
</dbReference>
<dbReference type="OrthoDB" id="6161812at2759"/>
<reference evidence="2" key="1">
    <citation type="journal article" date="2020" name="Stud. Mycol.">
        <title>101 Dothideomycetes genomes: a test case for predicting lifestyles and emergence of pathogens.</title>
        <authorList>
            <person name="Haridas S."/>
            <person name="Albert R."/>
            <person name="Binder M."/>
            <person name="Bloem J."/>
            <person name="Labutti K."/>
            <person name="Salamov A."/>
            <person name="Andreopoulos B."/>
            <person name="Baker S."/>
            <person name="Barry K."/>
            <person name="Bills G."/>
            <person name="Bluhm B."/>
            <person name="Cannon C."/>
            <person name="Castanera R."/>
            <person name="Culley D."/>
            <person name="Daum C."/>
            <person name="Ezra D."/>
            <person name="Gonzalez J."/>
            <person name="Henrissat B."/>
            <person name="Kuo A."/>
            <person name="Liang C."/>
            <person name="Lipzen A."/>
            <person name="Lutzoni F."/>
            <person name="Magnuson J."/>
            <person name="Mondo S."/>
            <person name="Nolan M."/>
            <person name="Ohm R."/>
            <person name="Pangilinan J."/>
            <person name="Park H.-J."/>
            <person name="Ramirez L."/>
            <person name="Alfaro M."/>
            <person name="Sun H."/>
            <person name="Tritt A."/>
            <person name="Yoshinaga Y."/>
            <person name="Zwiers L.-H."/>
            <person name="Turgeon B."/>
            <person name="Goodwin S."/>
            <person name="Spatafora J."/>
            <person name="Crous P."/>
            <person name="Grigoriev I."/>
        </authorList>
    </citation>
    <scope>NUCLEOTIDE SEQUENCE</scope>
    <source>
        <strain evidence="2">CBS 109.77</strain>
    </source>
</reference>
<evidence type="ECO:0000313" key="2">
    <source>
        <dbReference type="EMBL" id="KAF2797773.1"/>
    </source>
</evidence>
<gene>
    <name evidence="2" type="ORF">K505DRAFT_358076</name>
</gene>
<sequence>MQRLDQVAPAIQKPTNEGTKDVQTPAPANGPLPRNTEGPAVQRLLLHEHTNVTRSDTIPSEIQVHSFRPATSTVAPSSTASASEAGGLSTAGPFEVPPAPQLDEEEREKMCPYCCLVFPRKLFSTQRKSLRWKKHLLDDLQPYICLFKNCDQAGKTYRSFKDWQAHLNSPHDQDWACPLPHPEADTAEEQTIIFDTASQFQSHLDLYHPDLGNSSTHGIFRTASHPAVLPQWCFVCLAEQTSEVALHKHLANHLESAFLLALPGRDDIEDAIAVSSGRPSSGTAESSTVCPPGTELPDVRGLYSDVRDEESVQETQEISSNEFTSRLLPLSIGSTSIHRRVGLFNPWREQPMSVAEGPRLSSSWRVLISVIMLTVRFRKLYDRKMIERLQNALVSGMEDRDRNYPRFAPRNIWPTDPGFPSEDIWPTDPGFPSEDIWPTDPGFPSEDIWPTDPGFPSEDMLSTYPGSLPQASYVLAGRRQRDGQAPSRGAA</sequence>
<protein>
    <recommendedName>
        <fullName evidence="4">C2H2-type domain-containing protein</fullName>
    </recommendedName>
</protein>
<organism evidence="2 3">
    <name type="scientific">Melanomma pulvis-pyrius CBS 109.77</name>
    <dbReference type="NCBI Taxonomy" id="1314802"/>
    <lineage>
        <taxon>Eukaryota</taxon>
        <taxon>Fungi</taxon>
        <taxon>Dikarya</taxon>
        <taxon>Ascomycota</taxon>
        <taxon>Pezizomycotina</taxon>
        <taxon>Dothideomycetes</taxon>
        <taxon>Pleosporomycetidae</taxon>
        <taxon>Pleosporales</taxon>
        <taxon>Melanommataceae</taxon>
        <taxon>Melanomma</taxon>
    </lineage>
</organism>
<dbReference type="Proteomes" id="UP000799757">
    <property type="component" value="Unassembled WGS sequence"/>
</dbReference>
<dbReference type="EMBL" id="MU001798">
    <property type="protein sequence ID" value="KAF2797773.1"/>
    <property type="molecule type" value="Genomic_DNA"/>
</dbReference>
<name>A0A6A6XNR1_9PLEO</name>
<evidence type="ECO:0000256" key="1">
    <source>
        <dbReference type="SAM" id="MobiDB-lite"/>
    </source>
</evidence>
<proteinExistence type="predicted"/>
<evidence type="ECO:0000313" key="3">
    <source>
        <dbReference type="Proteomes" id="UP000799757"/>
    </source>
</evidence>
<accession>A0A6A6XNR1</accession>
<dbReference type="PANTHER" id="PTHR35391:SF7">
    <property type="entry name" value="C2H2-TYPE DOMAIN-CONTAINING PROTEIN"/>
    <property type="match status" value="1"/>
</dbReference>
<evidence type="ECO:0008006" key="4">
    <source>
        <dbReference type="Google" id="ProtNLM"/>
    </source>
</evidence>
<keyword evidence="3" id="KW-1185">Reference proteome</keyword>
<feature type="compositionally biased region" description="Low complexity" evidence="1">
    <location>
        <begin position="70"/>
        <end position="92"/>
    </location>
</feature>